<keyword evidence="1" id="KW-0812">Transmembrane</keyword>
<feature type="transmembrane region" description="Helical" evidence="1">
    <location>
        <begin position="23"/>
        <end position="44"/>
    </location>
</feature>
<evidence type="ECO:0000313" key="3">
    <source>
        <dbReference type="Proteomes" id="UP000177588"/>
    </source>
</evidence>
<accession>A0A1G1WE43</accession>
<evidence type="ECO:0000313" key="2">
    <source>
        <dbReference type="EMBL" id="OGY25963.1"/>
    </source>
</evidence>
<dbReference type="EMBL" id="MHCT01000017">
    <property type="protein sequence ID" value="OGY25963.1"/>
    <property type="molecule type" value="Genomic_DNA"/>
</dbReference>
<sequence>MTHGQKIGRVKVVKQSRSIQTTLIRLSLTVAAGITVVILILDIFGIEIIGKLFGDINITCSNVILYLVGLSVFAFLDTILFKWLVNLPAINRSGSFVVWLTLQWLFIIIPTIFILPLGVLTFLLTCVFK</sequence>
<proteinExistence type="predicted"/>
<keyword evidence="1" id="KW-1133">Transmembrane helix</keyword>
<organism evidence="2 3">
    <name type="scientific">Candidatus Woykebacteria bacterium RBG_16_44_10</name>
    <dbReference type="NCBI Taxonomy" id="1802597"/>
    <lineage>
        <taxon>Bacteria</taxon>
        <taxon>Candidatus Woykeibacteriota</taxon>
    </lineage>
</organism>
<feature type="transmembrane region" description="Helical" evidence="1">
    <location>
        <begin position="64"/>
        <end position="84"/>
    </location>
</feature>
<reference evidence="2 3" key="1">
    <citation type="journal article" date="2016" name="Nat. Commun.">
        <title>Thousands of microbial genomes shed light on interconnected biogeochemical processes in an aquifer system.</title>
        <authorList>
            <person name="Anantharaman K."/>
            <person name="Brown C.T."/>
            <person name="Hug L.A."/>
            <person name="Sharon I."/>
            <person name="Castelle C.J."/>
            <person name="Probst A.J."/>
            <person name="Thomas B.C."/>
            <person name="Singh A."/>
            <person name="Wilkins M.J."/>
            <person name="Karaoz U."/>
            <person name="Brodie E.L."/>
            <person name="Williams K.H."/>
            <person name="Hubbard S.S."/>
            <person name="Banfield J.F."/>
        </authorList>
    </citation>
    <scope>NUCLEOTIDE SEQUENCE [LARGE SCALE GENOMIC DNA]</scope>
</reference>
<feature type="transmembrane region" description="Helical" evidence="1">
    <location>
        <begin position="104"/>
        <end position="128"/>
    </location>
</feature>
<evidence type="ECO:0000256" key="1">
    <source>
        <dbReference type="SAM" id="Phobius"/>
    </source>
</evidence>
<keyword evidence="1" id="KW-0472">Membrane</keyword>
<gene>
    <name evidence="2" type="ORF">A2Z24_02490</name>
</gene>
<dbReference type="AlphaFoldDB" id="A0A1G1WE43"/>
<dbReference type="STRING" id="1802597.A2Z24_02490"/>
<protein>
    <submittedName>
        <fullName evidence="2">Uncharacterized protein</fullName>
    </submittedName>
</protein>
<name>A0A1G1WE43_9BACT</name>
<dbReference type="Proteomes" id="UP000177588">
    <property type="component" value="Unassembled WGS sequence"/>
</dbReference>
<comment type="caution">
    <text evidence="2">The sequence shown here is derived from an EMBL/GenBank/DDBJ whole genome shotgun (WGS) entry which is preliminary data.</text>
</comment>